<reference evidence="1" key="2">
    <citation type="submission" date="2022-01" db="EMBL/GenBank/DDBJ databases">
        <authorList>
            <person name="Yamashiro T."/>
            <person name="Shiraishi A."/>
            <person name="Satake H."/>
            <person name="Nakayama K."/>
        </authorList>
    </citation>
    <scope>NUCLEOTIDE SEQUENCE</scope>
</reference>
<evidence type="ECO:0000313" key="2">
    <source>
        <dbReference type="Proteomes" id="UP001151760"/>
    </source>
</evidence>
<keyword evidence="2" id="KW-1185">Reference proteome</keyword>
<name>A0ABQ5DY35_9ASTR</name>
<organism evidence="1 2">
    <name type="scientific">Tanacetum coccineum</name>
    <dbReference type="NCBI Taxonomy" id="301880"/>
    <lineage>
        <taxon>Eukaryota</taxon>
        <taxon>Viridiplantae</taxon>
        <taxon>Streptophyta</taxon>
        <taxon>Embryophyta</taxon>
        <taxon>Tracheophyta</taxon>
        <taxon>Spermatophyta</taxon>
        <taxon>Magnoliopsida</taxon>
        <taxon>eudicotyledons</taxon>
        <taxon>Gunneridae</taxon>
        <taxon>Pentapetalae</taxon>
        <taxon>asterids</taxon>
        <taxon>campanulids</taxon>
        <taxon>Asterales</taxon>
        <taxon>Asteraceae</taxon>
        <taxon>Asteroideae</taxon>
        <taxon>Anthemideae</taxon>
        <taxon>Anthemidinae</taxon>
        <taxon>Tanacetum</taxon>
    </lineage>
</organism>
<reference evidence="1" key="1">
    <citation type="journal article" date="2022" name="Int. J. Mol. Sci.">
        <title>Draft Genome of Tanacetum Coccineum: Genomic Comparison of Closely Related Tanacetum-Family Plants.</title>
        <authorList>
            <person name="Yamashiro T."/>
            <person name="Shiraishi A."/>
            <person name="Nakayama K."/>
            <person name="Satake H."/>
        </authorList>
    </citation>
    <scope>NUCLEOTIDE SEQUENCE</scope>
</reference>
<protein>
    <submittedName>
        <fullName evidence="1">Uncharacterized protein</fullName>
    </submittedName>
</protein>
<dbReference type="EMBL" id="BQNB010015776">
    <property type="protein sequence ID" value="GJT43990.1"/>
    <property type="molecule type" value="Genomic_DNA"/>
</dbReference>
<comment type="caution">
    <text evidence="1">The sequence shown here is derived from an EMBL/GenBank/DDBJ whole genome shotgun (WGS) entry which is preliminary data.</text>
</comment>
<sequence length="106" mass="11772">MPHNKTPYELLHGSGPDWLFDIDLLTKSMNYEPVTAGNQTNKNVGIKDNTQKYILLPLVYDSPKSSKDVARDSPFNLEAFSNSDYVGASLDRKSTTRGVIDPKPDA</sequence>
<accession>A0ABQ5DY35</accession>
<gene>
    <name evidence="1" type="ORF">Tco_0952705</name>
</gene>
<evidence type="ECO:0000313" key="1">
    <source>
        <dbReference type="EMBL" id="GJT43990.1"/>
    </source>
</evidence>
<dbReference type="Proteomes" id="UP001151760">
    <property type="component" value="Unassembled WGS sequence"/>
</dbReference>
<proteinExistence type="predicted"/>